<accession>A0A9X2AF44</accession>
<protein>
    <submittedName>
        <fullName evidence="2">Uncharacterized protein</fullName>
    </submittedName>
</protein>
<comment type="caution">
    <text evidence="2">The sequence shown here is derived from an EMBL/GenBank/DDBJ whole genome shotgun (WGS) entry which is preliminary data.</text>
</comment>
<name>A0A9X2AF44_9BACL</name>
<feature type="region of interest" description="Disordered" evidence="1">
    <location>
        <begin position="30"/>
        <end position="53"/>
    </location>
</feature>
<dbReference type="RefSeq" id="WP_241714287.1">
    <property type="nucleotide sequence ID" value="NZ_JALBUF010000006.1"/>
</dbReference>
<evidence type="ECO:0000313" key="2">
    <source>
        <dbReference type="EMBL" id="MCI0183686.1"/>
    </source>
</evidence>
<dbReference type="Proteomes" id="UP001139263">
    <property type="component" value="Unassembled WGS sequence"/>
</dbReference>
<gene>
    <name evidence="2" type="ORF">MM817_01977</name>
</gene>
<evidence type="ECO:0000256" key="1">
    <source>
        <dbReference type="SAM" id="MobiDB-lite"/>
    </source>
</evidence>
<reference evidence="2" key="1">
    <citation type="submission" date="2022-03" db="EMBL/GenBank/DDBJ databases">
        <title>Draft Genome Sequence of Firmicute Strain S0AB, a Heterotrophic Iron/Sulfur-Oxidizing Extreme Acidophile.</title>
        <authorList>
            <person name="Vergara E."/>
            <person name="Pakostova E."/>
            <person name="Johnson D.B."/>
            <person name="Holmes D.S."/>
        </authorList>
    </citation>
    <scope>NUCLEOTIDE SEQUENCE</scope>
    <source>
        <strain evidence="2">S0AB</strain>
    </source>
</reference>
<keyword evidence="3" id="KW-1185">Reference proteome</keyword>
<sequence>MKDIKVLILVSSMVLSAFLMFTSVGAMGSGSNTAASSGTYHSSPLAVTDPGVI</sequence>
<evidence type="ECO:0000313" key="3">
    <source>
        <dbReference type="Proteomes" id="UP001139263"/>
    </source>
</evidence>
<organism evidence="2 3">
    <name type="scientific">Sulfoacidibacillus ferrooxidans</name>
    <dbReference type="NCBI Taxonomy" id="2005001"/>
    <lineage>
        <taxon>Bacteria</taxon>
        <taxon>Bacillati</taxon>
        <taxon>Bacillota</taxon>
        <taxon>Bacilli</taxon>
        <taxon>Bacillales</taxon>
        <taxon>Alicyclobacillaceae</taxon>
        <taxon>Sulfoacidibacillus</taxon>
    </lineage>
</organism>
<dbReference type="EMBL" id="JALBUF010000006">
    <property type="protein sequence ID" value="MCI0183686.1"/>
    <property type="molecule type" value="Genomic_DNA"/>
</dbReference>
<dbReference type="AlphaFoldDB" id="A0A9X2AF44"/>
<proteinExistence type="predicted"/>